<keyword evidence="3 6" id="KW-0812">Transmembrane</keyword>
<evidence type="ECO:0000256" key="4">
    <source>
        <dbReference type="ARBA" id="ARBA00022989"/>
    </source>
</evidence>
<accession>A0A917EA92</accession>
<keyword evidence="5 6" id="KW-0472">Membrane</keyword>
<comment type="subcellular location">
    <subcellularLocation>
        <location evidence="1">Cell membrane</location>
        <topology evidence="1">Multi-pass membrane protein</topology>
    </subcellularLocation>
</comment>
<dbReference type="PANTHER" id="PTHR30250:SF31">
    <property type="entry name" value="INNER MEMBRANE PROTEIN YGHQ"/>
    <property type="match status" value="1"/>
</dbReference>
<dbReference type="Pfam" id="PF13440">
    <property type="entry name" value="Polysacc_synt_3"/>
    <property type="match status" value="1"/>
</dbReference>
<feature type="transmembrane region" description="Helical" evidence="6">
    <location>
        <begin position="107"/>
        <end position="134"/>
    </location>
</feature>
<dbReference type="AlphaFoldDB" id="A0A917EA92"/>
<evidence type="ECO:0000313" key="7">
    <source>
        <dbReference type="EMBL" id="GGE14453.1"/>
    </source>
</evidence>
<sequence length="450" mass="47257">MTTPATGWQKLVGHARGSLDAPFRRRLVTTGHLLSGSAASAAFGLAAAALTARALGPFDYGVLALALTFVHAVERFVTFQSWQPLIRYGATLDPVAQKDDLRSLLKFGLMLDILGALAAAAVAIAIVLIGAPWFGWPNHFIAVVLVCCTVLPFNLGGTPTAVLRIFGHFRVAAYGPALGTLVRVLLCAAGLVAGFDLIIFAAIWTGTQAISALALLATAYRVLRQHGVTNVLGASLSGVTTRFEGIWGFAWSTNLSLGVRSSANQLDVLIVGALAGPAAAGLYHIAKRVGKLAEQASAQIQTVFYPDAARLWAAGETKALRLAVMQVEWLVFGFGAIATIMLWFVAEPLLRLTAGPAFVAATPLLIVQMIAVTIMMMGSASRSALLAMGRQRQALHAVLLGTAAFHVSALLLVPQIGAMGANIAHIIMGTIVAGLLVIDFRRQTRTGPAL</sequence>
<reference evidence="7" key="2">
    <citation type="submission" date="2020-09" db="EMBL/GenBank/DDBJ databases">
        <authorList>
            <person name="Sun Q."/>
            <person name="Zhou Y."/>
        </authorList>
    </citation>
    <scope>NUCLEOTIDE SEQUENCE</scope>
    <source>
        <strain evidence="7">CGMCC 1.15519</strain>
    </source>
</reference>
<organism evidence="7 8">
    <name type="scientific">Sandarakinorhabdus glacialis</name>
    <dbReference type="NCBI Taxonomy" id="1614636"/>
    <lineage>
        <taxon>Bacteria</taxon>
        <taxon>Pseudomonadati</taxon>
        <taxon>Pseudomonadota</taxon>
        <taxon>Alphaproteobacteria</taxon>
        <taxon>Sphingomonadales</taxon>
        <taxon>Sphingosinicellaceae</taxon>
        <taxon>Sandarakinorhabdus</taxon>
    </lineage>
</organism>
<gene>
    <name evidence="7" type="ORF">GCM10011529_21030</name>
</gene>
<feature type="transmembrane region" description="Helical" evidence="6">
    <location>
        <begin position="419"/>
        <end position="438"/>
    </location>
</feature>
<feature type="transmembrane region" description="Helical" evidence="6">
    <location>
        <begin position="33"/>
        <end position="52"/>
    </location>
</feature>
<evidence type="ECO:0000313" key="8">
    <source>
        <dbReference type="Proteomes" id="UP000635071"/>
    </source>
</evidence>
<keyword evidence="4 6" id="KW-1133">Transmembrane helix</keyword>
<reference evidence="7" key="1">
    <citation type="journal article" date="2014" name="Int. J. Syst. Evol. Microbiol.">
        <title>Complete genome sequence of Corynebacterium casei LMG S-19264T (=DSM 44701T), isolated from a smear-ripened cheese.</title>
        <authorList>
            <consortium name="US DOE Joint Genome Institute (JGI-PGF)"/>
            <person name="Walter F."/>
            <person name="Albersmeier A."/>
            <person name="Kalinowski J."/>
            <person name="Ruckert C."/>
        </authorList>
    </citation>
    <scope>NUCLEOTIDE SEQUENCE</scope>
    <source>
        <strain evidence="7">CGMCC 1.15519</strain>
    </source>
</reference>
<feature type="transmembrane region" description="Helical" evidence="6">
    <location>
        <begin position="140"/>
        <end position="159"/>
    </location>
</feature>
<dbReference type="Proteomes" id="UP000635071">
    <property type="component" value="Unassembled WGS sequence"/>
</dbReference>
<evidence type="ECO:0000256" key="6">
    <source>
        <dbReference type="SAM" id="Phobius"/>
    </source>
</evidence>
<protein>
    <submittedName>
        <fullName evidence="7">Membrane protein</fullName>
    </submittedName>
</protein>
<feature type="transmembrane region" description="Helical" evidence="6">
    <location>
        <begin position="352"/>
        <end position="374"/>
    </location>
</feature>
<dbReference type="RefSeq" id="WP_188762898.1">
    <property type="nucleotide sequence ID" value="NZ_BMJM01000006.1"/>
</dbReference>
<dbReference type="PANTHER" id="PTHR30250">
    <property type="entry name" value="PST FAMILY PREDICTED COLANIC ACID TRANSPORTER"/>
    <property type="match status" value="1"/>
</dbReference>
<dbReference type="GO" id="GO:0005886">
    <property type="term" value="C:plasma membrane"/>
    <property type="evidence" value="ECO:0007669"/>
    <property type="project" value="UniProtKB-SubCell"/>
</dbReference>
<proteinExistence type="predicted"/>
<feature type="transmembrane region" description="Helical" evidence="6">
    <location>
        <begin position="171"/>
        <end position="191"/>
    </location>
</feature>
<evidence type="ECO:0000256" key="1">
    <source>
        <dbReference type="ARBA" id="ARBA00004651"/>
    </source>
</evidence>
<dbReference type="InterPro" id="IPR050833">
    <property type="entry name" value="Poly_Biosynth_Transport"/>
</dbReference>
<evidence type="ECO:0000256" key="3">
    <source>
        <dbReference type="ARBA" id="ARBA00022692"/>
    </source>
</evidence>
<feature type="transmembrane region" description="Helical" evidence="6">
    <location>
        <begin position="197"/>
        <end position="217"/>
    </location>
</feature>
<feature type="transmembrane region" description="Helical" evidence="6">
    <location>
        <begin position="394"/>
        <end position="413"/>
    </location>
</feature>
<comment type="caution">
    <text evidence="7">The sequence shown here is derived from an EMBL/GenBank/DDBJ whole genome shotgun (WGS) entry which is preliminary data.</text>
</comment>
<feature type="transmembrane region" description="Helical" evidence="6">
    <location>
        <begin position="58"/>
        <end position="77"/>
    </location>
</feature>
<feature type="transmembrane region" description="Helical" evidence="6">
    <location>
        <begin position="327"/>
        <end position="346"/>
    </location>
</feature>
<evidence type="ECO:0000256" key="2">
    <source>
        <dbReference type="ARBA" id="ARBA00022475"/>
    </source>
</evidence>
<evidence type="ECO:0000256" key="5">
    <source>
        <dbReference type="ARBA" id="ARBA00023136"/>
    </source>
</evidence>
<keyword evidence="2" id="KW-1003">Cell membrane</keyword>
<dbReference type="EMBL" id="BMJM01000006">
    <property type="protein sequence ID" value="GGE14453.1"/>
    <property type="molecule type" value="Genomic_DNA"/>
</dbReference>
<keyword evidence="8" id="KW-1185">Reference proteome</keyword>
<name>A0A917EA92_9SPHN</name>